<dbReference type="InterPro" id="IPR050566">
    <property type="entry name" value="Deoxyribonucleoside_kinase"/>
</dbReference>
<proteinExistence type="predicted"/>
<dbReference type="KEGG" id="salx:SALLE_v1c05690"/>
<dbReference type="RefSeq" id="WP_115558148.1">
    <property type="nucleotide sequence ID" value="NZ_CP031376.1"/>
</dbReference>
<keyword evidence="2" id="KW-0067">ATP-binding</keyword>
<dbReference type="GO" id="GO:0019136">
    <property type="term" value="F:deoxynucleoside kinase activity"/>
    <property type="evidence" value="ECO:0007669"/>
    <property type="project" value="InterPro"/>
</dbReference>
<keyword evidence="4" id="KW-0418">Kinase</keyword>
<dbReference type="EMBL" id="CP031376">
    <property type="protein sequence ID" value="AXK51241.1"/>
    <property type="molecule type" value="Genomic_DNA"/>
</dbReference>
<evidence type="ECO:0000256" key="1">
    <source>
        <dbReference type="PIRSR" id="PIRSR000705-1"/>
    </source>
</evidence>
<organism evidence="4 5">
    <name type="scientific">Spiroplasma alleghenense</name>
    <dbReference type="NCBI Taxonomy" id="216931"/>
    <lineage>
        <taxon>Bacteria</taxon>
        <taxon>Bacillati</taxon>
        <taxon>Mycoplasmatota</taxon>
        <taxon>Mollicutes</taxon>
        <taxon>Entomoplasmatales</taxon>
        <taxon>Spiroplasmataceae</taxon>
        <taxon>Spiroplasma</taxon>
    </lineage>
</organism>
<evidence type="ECO:0000256" key="2">
    <source>
        <dbReference type="PIRSR" id="PIRSR000705-3"/>
    </source>
</evidence>
<dbReference type="Proteomes" id="UP000254792">
    <property type="component" value="Chromosome"/>
</dbReference>
<dbReference type="Pfam" id="PF01712">
    <property type="entry name" value="dNK"/>
    <property type="match status" value="1"/>
</dbReference>
<dbReference type="InterPro" id="IPR027417">
    <property type="entry name" value="P-loop_NTPase"/>
</dbReference>
<evidence type="ECO:0000313" key="4">
    <source>
        <dbReference type="EMBL" id="AXK51241.1"/>
    </source>
</evidence>
<dbReference type="PIRSF" id="PIRSF000705">
    <property type="entry name" value="DNK"/>
    <property type="match status" value="1"/>
</dbReference>
<dbReference type="CDD" id="cd01673">
    <property type="entry name" value="dNK"/>
    <property type="match status" value="1"/>
</dbReference>
<feature type="binding site" evidence="2">
    <location>
        <begin position="7"/>
        <end position="15"/>
    </location>
    <ligand>
        <name>ATP</name>
        <dbReference type="ChEBI" id="CHEBI:30616"/>
    </ligand>
</feature>
<feature type="domain" description="Deoxynucleoside kinase" evidence="3">
    <location>
        <begin position="3"/>
        <end position="194"/>
    </location>
</feature>
<dbReference type="PANTHER" id="PTHR10513">
    <property type="entry name" value="DEOXYNUCLEOSIDE KINASE"/>
    <property type="match status" value="1"/>
</dbReference>
<dbReference type="PANTHER" id="PTHR10513:SF35">
    <property type="entry name" value="DEOXYADENOSINE KINASE"/>
    <property type="match status" value="1"/>
</dbReference>
<dbReference type="AlphaFoldDB" id="A0A345Z3R2"/>
<sequence length="206" mass="24557">MRLVIFGTVGAGKTSFINALNNKLGYKVYAEPLNKNPYFDKLYEQFQDKNSNTYKMELFMLSERMKQFLESQNLENVVFDRGVMDTLIFANANYEEGNLDKRDWDTYRTFFETNIIPAIFNNENIKSYELVVYLRVSDETSINRINQRAIPGELRVKQHFWELLNSLYEQWYLEWIDKIPFIVIDGNIDDIDEKVDLFFKKISNFK</sequence>
<dbReference type="OrthoDB" id="391791at2"/>
<keyword evidence="5" id="KW-1185">Reference proteome</keyword>
<name>A0A345Z3R2_9MOLU</name>
<evidence type="ECO:0000313" key="5">
    <source>
        <dbReference type="Proteomes" id="UP000254792"/>
    </source>
</evidence>
<dbReference type="GO" id="GO:0005524">
    <property type="term" value="F:ATP binding"/>
    <property type="evidence" value="ECO:0007669"/>
    <property type="project" value="UniProtKB-KW"/>
</dbReference>
<dbReference type="Gene3D" id="3.40.50.300">
    <property type="entry name" value="P-loop containing nucleotide triphosphate hydrolases"/>
    <property type="match status" value="1"/>
</dbReference>
<protein>
    <submittedName>
        <fullName evidence="4">Deoxynucleoside kinase</fullName>
    </submittedName>
</protein>
<dbReference type="GO" id="GO:0005737">
    <property type="term" value="C:cytoplasm"/>
    <property type="evidence" value="ECO:0007669"/>
    <property type="project" value="TreeGrafter"/>
</dbReference>
<feature type="active site" description="Proton acceptor" evidence="1">
    <location>
        <position position="80"/>
    </location>
</feature>
<keyword evidence="4" id="KW-0808">Transferase</keyword>
<evidence type="ECO:0000259" key="3">
    <source>
        <dbReference type="Pfam" id="PF01712"/>
    </source>
</evidence>
<keyword evidence="2" id="KW-0547">Nucleotide-binding</keyword>
<reference evidence="4 5" key="1">
    <citation type="submission" date="2018-07" db="EMBL/GenBank/DDBJ databases">
        <title>Complete genome sequence of Spiroplasma alleghenense PLHS-1 (ATCC 51752).</title>
        <authorList>
            <person name="Chou L."/>
            <person name="Lee T.-Y."/>
            <person name="Tsai Y.-M."/>
            <person name="Kuo C.-H."/>
        </authorList>
    </citation>
    <scope>NUCLEOTIDE SEQUENCE [LARGE SCALE GENOMIC DNA]</scope>
    <source>
        <strain evidence="4 5">PLHS-1</strain>
    </source>
</reference>
<dbReference type="InterPro" id="IPR031314">
    <property type="entry name" value="DNK_dom"/>
</dbReference>
<gene>
    <name evidence="4" type="ORF">SALLE_v1c05690</name>
</gene>
<dbReference type="InterPro" id="IPR002624">
    <property type="entry name" value="DCK/DGK"/>
</dbReference>
<accession>A0A345Z3R2</accession>
<dbReference type="SUPFAM" id="SSF52540">
    <property type="entry name" value="P-loop containing nucleoside triphosphate hydrolases"/>
    <property type="match status" value="1"/>
</dbReference>
<feature type="binding site" evidence="2">
    <location>
        <begin position="144"/>
        <end position="148"/>
    </location>
    <ligand>
        <name>ATP</name>
        <dbReference type="ChEBI" id="CHEBI:30616"/>
    </ligand>
</feature>